<dbReference type="InterPro" id="IPR037026">
    <property type="entry name" value="Vgr_OB-fold_dom_sf"/>
</dbReference>
<dbReference type="Gene3D" id="6.20.150.10">
    <property type="match status" value="1"/>
</dbReference>
<comment type="caution">
    <text evidence="2">The sequence shown here is derived from an EMBL/GenBank/DDBJ whole genome shotgun (WGS) entry which is preliminary data.</text>
</comment>
<dbReference type="EMBL" id="BSOB01000018">
    <property type="protein sequence ID" value="GLQ93452.1"/>
    <property type="molecule type" value="Genomic_DNA"/>
</dbReference>
<dbReference type="Gene3D" id="2.40.50.230">
    <property type="entry name" value="Gp5 N-terminal domain"/>
    <property type="match status" value="1"/>
</dbReference>
<dbReference type="Pfam" id="PF04717">
    <property type="entry name" value="Phage_base_V"/>
    <property type="match status" value="1"/>
</dbReference>
<evidence type="ECO:0000259" key="1">
    <source>
        <dbReference type="Pfam" id="PF04717"/>
    </source>
</evidence>
<accession>A0ABQ5XRU2</accession>
<dbReference type="Proteomes" id="UP001156670">
    <property type="component" value="Unassembled WGS sequence"/>
</dbReference>
<name>A0ABQ5XRU2_9GAMM</name>
<proteinExistence type="predicted"/>
<evidence type="ECO:0000313" key="3">
    <source>
        <dbReference type="Proteomes" id="UP001156670"/>
    </source>
</evidence>
<evidence type="ECO:0000313" key="2">
    <source>
        <dbReference type="EMBL" id="GLQ93452.1"/>
    </source>
</evidence>
<dbReference type="NCBIfam" id="TIGR01644">
    <property type="entry name" value="phage_P2_V"/>
    <property type="match status" value="1"/>
</dbReference>
<protein>
    <submittedName>
        <fullName evidence="2">Baseplate assembly protein</fullName>
    </submittedName>
</protein>
<sequence>MDPLVELSRLLQNLLRYGVVASVDHAARRCTVRSGALVTKPLRWLTYRAGDARTWWAPSVGEQVILLCPGGDTARGAVLPALYADNAPTPVDDDSAHITQYPDGALISYAPEKHEVSVALPSGGKVILVAPAGVDITGNTRIAGTLHVTQNVSVDAGIKAADDVVAGTISLQHHKTQGVQPGAYLSGEPI</sequence>
<dbReference type="InterPro" id="IPR006531">
    <property type="entry name" value="Gp5/Vgr_OB"/>
</dbReference>
<feature type="domain" description="Gp5/Type VI secretion system Vgr protein OB-fold" evidence="1">
    <location>
        <begin position="17"/>
        <end position="83"/>
    </location>
</feature>
<organism evidence="2 3">
    <name type="scientific">Dyella acidisoli</name>
    <dbReference type="NCBI Taxonomy" id="1867834"/>
    <lineage>
        <taxon>Bacteria</taxon>
        <taxon>Pseudomonadati</taxon>
        <taxon>Pseudomonadota</taxon>
        <taxon>Gammaproteobacteria</taxon>
        <taxon>Lysobacterales</taxon>
        <taxon>Rhodanobacteraceae</taxon>
        <taxon>Dyella</taxon>
    </lineage>
</organism>
<dbReference type="RefSeq" id="WP_284321164.1">
    <property type="nucleotide sequence ID" value="NZ_BSOB01000018.1"/>
</dbReference>
<reference evidence="3" key="1">
    <citation type="journal article" date="2019" name="Int. J. Syst. Evol. Microbiol.">
        <title>The Global Catalogue of Microorganisms (GCM) 10K type strain sequencing project: providing services to taxonomists for standard genome sequencing and annotation.</title>
        <authorList>
            <consortium name="The Broad Institute Genomics Platform"/>
            <consortium name="The Broad Institute Genome Sequencing Center for Infectious Disease"/>
            <person name="Wu L."/>
            <person name="Ma J."/>
        </authorList>
    </citation>
    <scope>NUCLEOTIDE SEQUENCE [LARGE SCALE GENOMIC DNA]</scope>
    <source>
        <strain evidence="3">NBRC 111980</strain>
    </source>
</reference>
<gene>
    <name evidence="2" type="ORF">GCM10007901_24030</name>
</gene>
<dbReference type="InterPro" id="IPR013046">
    <property type="entry name" value="GpV/Gp45"/>
</dbReference>
<keyword evidence="3" id="KW-1185">Reference proteome</keyword>